<dbReference type="EMBL" id="LT575490">
    <property type="protein sequence ID" value="SAY46179.1"/>
    <property type="molecule type" value="Genomic_DNA"/>
</dbReference>
<reference evidence="1" key="1">
    <citation type="submission" date="2016-05" db="EMBL/GenBank/DDBJ databases">
        <authorList>
            <person name="Cock P.J.A."/>
            <person name="Cock P.J.A."/>
        </authorList>
    </citation>
    <scope>NUCLEOTIDE SEQUENCE</scope>
    <source>
        <strain evidence="1">PWN146_assembly</strain>
    </source>
</reference>
<accession>A0A1C3HMA4</accession>
<dbReference type="Pfam" id="PF14859">
    <property type="entry name" value="Colicin_M"/>
    <property type="match status" value="1"/>
</dbReference>
<dbReference type="AlphaFoldDB" id="A0A1C3HMA4"/>
<gene>
    <name evidence="1" type="primary">cma</name>
    <name evidence="1" type="ORF">PWN146_04944</name>
</gene>
<protein>
    <submittedName>
        <fullName evidence="1">Colicin-M</fullName>
    </submittedName>
</protein>
<organism evidence="1">
    <name type="scientific">Serratia marcescens</name>
    <dbReference type="NCBI Taxonomy" id="615"/>
    <lineage>
        <taxon>Bacteria</taxon>
        <taxon>Pseudomonadati</taxon>
        <taxon>Pseudomonadota</taxon>
        <taxon>Gammaproteobacteria</taxon>
        <taxon>Enterobacterales</taxon>
        <taxon>Yersiniaceae</taxon>
        <taxon>Serratia</taxon>
    </lineage>
</organism>
<sequence>MSDTLTVIATAPTGFPYSYTFSDMGNFNEAGSAFDNPVAVEALQLAHAILSMEDGSYTKGLLARWLELGKEKFDMNILKRFAQTESYRADHPETAYFDIKAVENEPGKKVTANAFAPFLGMWNYLKADGAPLSLDVTSIGLTFNRDILTPVSFALNNNPPGQYPISGNFGKSVFDDNFFVASLLGRISMTTEGTLTINESGSWSYTGEVRSFNDTFDANFDPSRGEIAQAATTILSWFPGQPFPIELPGTIPVELSGQR</sequence>
<proteinExistence type="predicted"/>
<dbReference type="InterPro" id="IPR028056">
    <property type="entry name" value="Colicin_M"/>
</dbReference>
<dbReference type="GO" id="GO:0042742">
    <property type="term" value="P:defense response to bacterium"/>
    <property type="evidence" value="ECO:0007669"/>
    <property type="project" value="InterPro"/>
</dbReference>
<evidence type="ECO:0000313" key="1">
    <source>
        <dbReference type="EMBL" id="SAY46179.1"/>
    </source>
</evidence>
<name>A0A1C3HMA4_SERMA</name>
<dbReference type="Gene3D" id="3.30.450.400">
    <property type="entry name" value="Colicin M, catalytic domain"/>
    <property type="match status" value="1"/>
</dbReference>